<dbReference type="Gene3D" id="3.40.190.80">
    <property type="match status" value="1"/>
</dbReference>
<organism evidence="3 4">
    <name type="scientific">Pseudonocardia hydrocarbonoxydans</name>
    <dbReference type="NCBI Taxonomy" id="76726"/>
    <lineage>
        <taxon>Bacteria</taxon>
        <taxon>Bacillati</taxon>
        <taxon>Actinomycetota</taxon>
        <taxon>Actinomycetes</taxon>
        <taxon>Pseudonocardiales</taxon>
        <taxon>Pseudonocardiaceae</taxon>
        <taxon>Pseudonocardia</taxon>
    </lineage>
</organism>
<evidence type="ECO:0000256" key="2">
    <source>
        <dbReference type="RuleBase" id="RU364068"/>
    </source>
</evidence>
<feature type="binding site" evidence="1">
    <location>
        <position position="91"/>
    </location>
    <ligand>
        <name>Mg(2+)</name>
        <dbReference type="ChEBI" id="CHEBI:18420"/>
        <label>1</label>
        <note>catalytic</note>
    </ligand>
</feature>
<dbReference type="SUPFAM" id="SSF56655">
    <property type="entry name" value="Carbohydrate phosphatase"/>
    <property type="match status" value="1"/>
</dbReference>
<keyword evidence="2" id="KW-0378">Hydrolase</keyword>
<evidence type="ECO:0000313" key="3">
    <source>
        <dbReference type="EMBL" id="GEC21807.1"/>
    </source>
</evidence>
<comment type="similarity">
    <text evidence="2">Belongs to the inositol monophosphatase superfamily.</text>
</comment>
<dbReference type="PANTHER" id="PTHR20854">
    <property type="entry name" value="INOSITOL MONOPHOSPHATASE"/>
    <property type="match status" value="1"/>
</dbReference>
<dbReference type="EC" id="3.1.3.25" evidence="2"/>
<dbReference type="Gene3D" id="3.30.540.10">
    <property type="entry name" value="Fructose-1,6-Bisphosphatase, subunit A, domain 1"/>
    <property type="match status" value="1"/>
</dbReference>
<dbReference type="InterPro" id="IPR000760">
    <property type="entry name" value="Inositol_monophosphatase-like"/>
</dbReference>
<dbReference type="InterPro" id="IPR033942">
    <property type="entry name" value="IMPase"/>
</dbReference>
<evidence type="ECO:0000313" key="4">
    <source>
        <dbReference type="Proteomes" id="UP000320338"/>
    </source>
</evidence>
<dbReference type="GO" id="GO:0008934">
    <property type="term" value="F:inositol monophosphate 1-phosphatase activity"/>
    <property type="evidence" value="ECO:0007669"/>
    <property type="project" value="InterPro"/>
</dbReference>
<keyword evidence="1 2" id="KW-0460">Magnesium</keyword>
<comment type="cofactor">
    <cofactor evidence="1 2">
        <name>Mg(2+)</name>
        <dbReference type="ChEBI" id="CHEBI:18420"/>
    </cofactor>
</comment>
<dbReference type="Proteomes" id="UP000320338">
    <property type="component" value="Unassembled WGS sequence"/>
</dbReference>
<feature type="binding site" evidence="1">
    <location>
        <position position="90"/>
    </location>
    <ligand>
        <name>Mg(2+)</name>
        <dbReference type="ChEBI" id="CHEBI:18420"/>
        <label>2</label>
    </ligand>
</feature>
<feature type="binding site" evidence="1">
    <location>
        <position position="88"/>
    </location>
    <ligand>
        <name>Mg(2+)</name>
        <dbReference type="ChEBI" id="CHEBI:18420"/>
        <label>1</label>
        <note>catalytic</note>
    </ligand>
</feature>
<dbReference type="PRINTS" id="PR00377">
    <property type="entry name" value="IMPHPHTASES"/>
</dbReference>
<dbReference type="CDD" id="cd01639">
    <property type="entry name" value="IMPase"/>
    <property type="match status" value="1"/>
</dbReference>
<keyword evidence="1 2" id="KW-0479">Metal-binding</keyword>
<dbReference type="AlphaFoldDB" id="A0A4Y3WSF5"/>
<sequence length="264" mass="27235">MDACSVLDTALTTAVDAARAGGAVLAATDRTRVDVTRKDARVDVTTSADLASQAAVVRVLQGAFPEHVVVGEEGTEPGSDGDHVWYVDGLDGTSNFTHAIPWYCVSVALRCRGEVVAGAVYDPVHDELWAAGRGRGATGNGVPLRVAATDGLARAVVVSQIQSSDAERIAEFVAMFERLMNAAGGVRFVGAPALILSHIAAGHLTAYVERAMPPWDISAGQLILEEAGGRLTDLAGVRPAGADVTDVVASNGAVHDELLAVLGS</sequence>
<dbReference type="EMBL" id="BJNG01000037">
    <property type="protein sequence ID" value="GEC21807.1"/>
    <property type="molecule type" value="Genomic_DNA"/>
</dbReference>
<keyword evidence="4" id="KW-1185">Reference proteome</keyword>
<dbReference type="OrthoDB" id="9772456at2"/>
<feature type="binding site" evidence="1">
    <location>
        <position position="72"/>
    </location>
    <ligand>
        <name>Mg(2+)</name>
        <dbReference type="ChEBI" id="CHEBI:18420"/>
        <label>1</label>
        <note>catalytic</note>
    </ligand>
</feature>
<accession>A0A4Y3WSF5</accession>
<reference evidence="3 4" key="1">
    <citation type="submission" date="2019-06" db="EMBL/GenBank/DDBJ databases">
        <title>Whole genome shotgun sequence of Pseudonocardia hydrocarbonoxydans NBRC 14498.</title>
        <authorList>
            <person name="Hosoyama A."/>
            <person name="Uohara A."/>
            <person name="Ohji S."/>
            <person name="Ichikawa N."/>
        </authorList>
    </citation>
    <scope>NUCLEOTIDE SEQUENCE [LARGE SCALE GENOMIC DNA]</scope>
    <source>
        <strain evidence="3 4">NBRC 14498</strain>
    </source>
</reference>
<comment type="caution">
    <text evidence="3">The sequence shown here is derived from an EMBL/GenBank/DDBJ whole genome shotgun (WGS) entry which is preliminary data.</text>
</comment>
<proteinExistence type="inferred from homology"/>
<dbReference type="Pfam" id="PF00459">
    <property type="entry name" value="Inositol_P"/>
    <property type="match status" value="1"/>
</dbReference>
<dbReference type="RefSeq" id="WP_141280728.1">
    <property type="nucleotide sequence ID" value="NZ_BAAARZ010000006.1"/>
</dbReference>
<protein>
    <recommendedName>
        <fullName evidence="2">Inositol-1-monophosphatase</fullName>
        <ecNumber evidence="2">3.1.3.25</ecNumber>
    </recommendedName>
</protein>
<evidence type="ECO:0000256" key="1">
    <source>
        <dbReference type="PIRSR" id="PIRSR600760-2"/>
    </source>
</evidence>
<comment type="catalytic activity">
    <reaction evidence="2">
        <text>a myo-inositol phosphate + H2O = myo-inositol + phosphate</text>
        <dbReference type="Rhea" id="RHEA:24056"/>
        <dbReference type="ChEBI" id="CHEBI:15377"/>
        <dbReference type="ChEBI" id="CHEBI:17268"/>
        <dbReference type="ChEBI" id="CHEBI:43474"/>
        <dbReference type="ChEBI" id="CHEBI:84139"/>
        <dbReference type="EC" id="3.1.3.25"/>
    </reaction>
</comment>
<dbReference type="PANTHER" id="PTHR20854:SF17">
    <property type="entry name" value="PHOSPHATASE IMPL1, CHLOROPLASTIC"/>
    <property type="match status" value="1"/>
</dbReference>
<gene>
    <name evidence="3" type="primary">hisN</name>
    <name evidence="3" type="ORF">PHY01_40900</name>
</gene>
<dbReference type="GO" id="GO:0006020">
    <property type="term" value="P:inositol metabolic process"/>
    <property type="evidence" value="ECO:0007669"/>
    <property type="project" value="TreeGrafter"/>
</dbReference>
<dbReference type="GO" id="GO:0046872">
    <property type="term" value="F:metal ion binding"/>
    <property type="evidence" value="ECO:0007669"/>
    <property type="project" value="UniProtKB-KW"/>
</dbReference>
<name>A0A4Y3WSF5_9PSEU</name>
<feature type="binding site" evidence="1">
    <location>
        <position position="216"/>
    </location>
    <ligand>
        <name>Mg(2+)</name>
        <dbReference type="ChEBI" id="CHEBI:18420"/>
        <label>1</label>
        <note>catalytic</note>
    </ligand>
</feature>
<dbReference type="GO" id="GO:0007165">
    <property type="term" value="P:signal transduction"/>
    <property type="evidence" value="ECO:0007669"/>
    <property type="project" value="TreeGrafter"/>
</dbReference>